<organism evidence="4 5">
    <name type="scientific">Eiseniibacteriota bacterium</name>
    <dbReference type="NCBI Taxonomy" id="2212470"/>
    <lineage>
        <taxon>Bacteria</taxon>
        <taxon>Candidatus Eiseniibacteriota</taxon>
    </lineage>
</organism>
<evidence type="ECO:0000313" key="4">
    <source>
        <dbReference type="EMBL" id="MBI5170034.1"/>
    </source>
</evidence>
<comment type="function">
    <text evidence="2">Catalyzes the reduction of dTDP-6-deoxy-L-lyxo-4-hexulose to yield dTDP-L-rhamnose.</text>
</comment>
<comment type="pathway">
    <text evidence="2">Carbohydrate biosynthesis; dTDP-L-rhamnose biosynthesis.</text>
</comment>
<gene>
    <name evidence="4" type="primary">rfbD</name>
    <name evidence="4" type="ORF">HZA61_11140</name>
</gene>
<comment type="caution">
    <text evidence="4">The sequence shown here is derived from an EMBL/GenBank/DDBJ whole genome shotgun (WGS) entry which is preliminary data.</text>
</comment>
<dbReference type="NCBIfam" id="TIGR01214">
    <property type="entry name" value="rmlD"/>
    <property type="match status" value="1"/>
</dbReference>
<dbReference type="EMBL" id="JACRIW010000079">
    <property type="protein sequence ID" value="MBI5170034.1"/>
    <property type="molecule type" value="Genomic_DNA"/>
</dbReference>
<dbReference type="InterPro" id="IPR029903">
    <property type="entry name" value="RmlD-like-bd"/>
</dbReference>
<comment type="similarity">
    <text evidence="1 2">Belongs to the dTDP-4-dehydrorhamnose reductase family.</text>
</comment>
<dbReference type="EC" id="1.1.1.133" evidence="2"/>
<dbReference type="AlphaFoldDB" id="A0A933SHL1"/>
<evidence type="ECO:0000313" key="5">
    <source>
        <dbReference type="Proteomes" id="UP000696931"/>
    </source>
</evidence>
<protein>
    <recommendedName>
        <fullName evidence="2">dTDP-4-dehydrorhamnose reductase</fullName>
        <ecNumber evidence="2">1.1.1.133</ecNumber>
    </recommendedName>
</protein>
<proteinExistence type="inferred from homology"/>
<accession>A0A933SHL1</accession>
<evidence type="ECO:0000256" key="2">
    <source>
        <dbReference type="RuleBase" id="RU364082"/>
    </source>
</evidence>
<dbReference type="Pfam" id="PF04321">
    <property type="entry name" value="RmlD_sub_bind"/>
    <property type="match status" value="1"/>
</dbReference>
<dbReference type="PANTHER" id="PTHR10491">
    <property type="entry name" value="DTDP-4-DEHYDRORHAMNOSE REDUCTASE"/>
    <property type="match status" value="1"/>
</dbReference>
<dbReference type="Gene3D" id="3.40.50.720">
    <property type="entry name" value="NAD(P)-binding Rossmann-like Domain"/>
    <property type="match status" value="1"/>
</dbReference>
<reference evidence="4" key="1">
    <citation type="submission" date="2020-07" db="EMBL/GenBank/DDBJ databases">
        <title>Huge and variable diversity of episymbiotic CPR bacteria and DPANN archaea in groundwater ecosystems.</title>
        <authorList>
            <person name="He C.Y."/>
            <person name="Keren R."/>
            <person name="Whittaker M."/>
            <person name="Farag I.F."/>
            <person name="Doudna J."/>
            <person name="Cate J.H.D."/>
            <person name="Banfield J.F."/>
        </authorList>
    </citation>
    <scope>NUCLEOTIDE SEQUENCE</scope>
    <source>
        <strain evidence="4">NC_groundwater_1813_Pr3_B-0.1um_71_17</strain>
    </source>
</reference>
<dbReference type="PANTHER" id="PTHR10491:SF4">
    <property type="entry name" value="METHIONINE ADENOSYLTRANSFERASE 2 SUBUNIT BETA"/>
    <property type="match status" value="1"/>
</dbReference>
<dbReference type="GO" id="GO:0005829">
    <property type="term" value="C:cytosol"/>
    <property type="evidence" value="ECO:0007669"/>
    <property type="project" value="TreeGrafter"/>
</dbReference>
<dbReference type="GO" id="GO:0019305">
    <property type="term" value="P:dTDP-rhamnose biosynthetic process"/>
    <property type="evidence" value="ECO:0007669"/>
    <property type="project" value="TreeGrafter"/>
</dbReference>
<feature type="domain" description="RmlD-like substrate binding" evidence="3">
    <location>
        <begin position="1"/>
        <end position="278"/>
    </location>
</feature>
<evidence type="ECO:0000259" key="3">
    <source>
        <dbReference type="Pfam" id="PF04321"/>
    </source>
</evidence>
<dbReference type="Proteomes" id="UP000696931">
    <property type="component" value="Unassembled WGS sequence"/>
</dbReference>
<name>A0A933SHL1_UNCEI</name>
<dbReference type="InterPro" id="IPR036291">
    <property type="entry name" value="NAD(P)-bd_dom_sf"/>
</dbReference>
<dbReference type="InterPro" id="IPR005913">
    <property type="entry name" value="dTDP_dehydrorham_reduct"/>
</dbReference>
<sequence>MKILVTGAGGLLAHAVLPVLRAAGHDVRPLTRAEADVTHLPSLLAHAREYRPDWVLHLAAFTHVDQCEAEPEKAFVVNGLGPRNSSLAAAEVGAAVMALSTDYVFDGTSATPRREHDAIGPLGVYGRSKLAGERGAREVNPRHVIVRTAWLYGAGGRNFVDTVLGKARAGEPLRVVDDQRGAPTWTHDLAEAMLTLLERRAFGTYHVTNSGNCTWYDLAVAACAEAGVSADIARISSDELARPAHRPAYSALHMGWFEHVAGRRMPEWRDALRRYLQHSGGARGKES</sequence>
<dbReference type="Gene3D" id="3.90.25.10">
    <property type="entry name" value="UDP-galactose 4-epimerase, domain 1"/>
    <property type="match status" value="1"/>
</dbReference>
<dbReference type="SUPFAM" id="SSF51735">
    <property type="entry name" value="NAD(P)-binding Rossmann-fold domains"/>
    <property type="match status" value="1"/>
</dbReference>
<keyword evidence="2 4" id="KW-0560">Oxidoreductase</keyword>
<dbReference type="CDD" id="cd05254">
    <property type="entry name" value="dTDP_HR_like_SDR_e"/>
    <property type="match status" value="1"/>
</dbReference>
<evidence type="ECO:0000256" key="1">
    <source>
        <dbReference type="ARBA" id="ARBA00010944"/>
    </source>
</evidence>
<keyword evidence="2" id="KW-0521">NADP</keyword>
<dbReference type="GO" id="GO:0008831">
    <property type="term" value="F:dTDP-4-dehydrorhamnose reductase activity"/>
    <property type="evidence" value="ECO:0007669"/>
    <property type="project" value="UniProtKB-EC"/>
</dbReference>